<dbReference type="EMBL" id="JAVREH010000001">
    <property type="protein sequence ID" value="MDT0259928.1"/>
    <property type="molecule type" value="Genomic_DNA"/>
</dbReference>
<dbReference type="Gene3D" id="3.90.1200.10">
    <property type="match status" value="1"/>
</dbReference>
<dbReference type="RefSeq" id="WP_311421087.1">
    <property type="nucleotide sequence ID" value="NZ_JAVREH010000001.1"/>
</dbReference>
<dbReference type="SUPFAM" id="SSF56112">
    <property type="entry name" value="Protein kinase-like (PK-like)"/>
    <property type="match status" value="1"/>
</dbReference>
<proteinExistence type="predicted"/>
<dbReference type="InterPro" id="IPR041726">
    <property type="entry name" value="ACAD10_11_N"/>
</dbReference>
<dbReference type="PANTHER" id="PTHR47829:SF1">
    <property type="entry name" value="HAD FAMILY PHOSPHATASE"/>
    <property type="match status" value="1"/>
</dbReference>
<accession>A0ABU2J6P9</accession>
<gene>
    <name evidence="2" type="ORF">RM423_00815</name>
</gene>
<protein>
    <submittedName>
        <fullName evidence="2">Phosphotransferase family protein</fullName>
    </submittedName>
</protein>
<evidence type="ECO:0000313" key="3">
    <source>
        <dbReference type="Proteomes" id="UP001183176"/>
    </source>
</evidence>
<sequence length="369" mass="39588">MTTRRPLIASSDSPPGVDLARLAAWLDAERPGLRQGPLNATVIVGGRSNLTYRLTDGSHQWALRRPPLGHVLPTAHDMVREFTVLSALYGSAVPVPEPIALCTDGDVLGEPFYLMGFVPGVVLERPELAPNATVARHATETLVDTLVALHGVDPGEVGLADFGKPGGFLQRQVRRWHQQFDSSTEPAPADSSSAVDSSAVDVRALELSVVRRLREQLPESSRSGIVHGDYRLTNVLFNPDFASSQSTTASIEAVVDWEMATLGDPLTDVGLLYVYHDCARTSGSVMPDFPAEQGYLSPQAMVARYAEATGLEIADLDWYIAFGYYKLSVIAAGIHARFQQGKTIGEGFGVFGGLRDATMDAASAQLGGN</sequence>
<comment type="caution">
    <text evidence="2">The sequence shown here is derived from an EMBL/GenBank/DDBJ whole genome shotgun (WGS) entry which is preliminary data.</text>
</comment>
<name>A0ABU2J6P9_9ACTN</name>
<dbReference type="InterPro" id="IPR052898">
    <property type="entry name" value="ACAD10-like"/>
</dbReference>
<feature type="domain" description="Aminoglycoside phosphotransferase" evidence="1">
    <location>
        <begin position="41"/>
        <end position="290"/>
    </location>
</feature>
<organism evidence="2 3">
    <name type="scientific">Jatrophihabitans lederbergiae</name>
    <dbReference type="NCBI Taxonomy" id="3075547"/>
    <lineage>
        <taxon>Bacteria</taxon>
        <taxon>Bacillati</taxon>
        <taxon>Actinomycetota</taxon>
        <taxon>Actinomycetes</taxon>
        <taxon>Jatrophihabitantales</taxon>
        <taxon>Jatrophihabitantaceae</taxon>
        <taxon>Jatrophihabitans</taxon>
    </lineage>
</organism>
<reference evidence="3" key="1">
    <citation type="submission" date="2023-07" db="EMBL/GenBank/DDBJ databases">
        <title>30 novel species of actinomycetes from the DSMZ collection.</title>
        <authorList>
            <person name="Nouioui I."/>
        </authorList>
    </citation>
    <scope>NUCLEOTIDE SEQUENCE [LARGE SCALE GENOMIC DNA]</scope>
    <source>
        <strain evidence="3">DSM 44399</strain>
    </source>
</reference>
<dbReference type="InterPro" id="IPR002575">
    <property type="entry name" value="Aminoglycoside_PTrfase"/>
</dbReference>
<dbReference type="Proteomes" id="UP001183176">
    <property type="component" value="Unassembled WGS sequence"/>
</dbReference>
<evidence type="ECO:0000259" key="1">
    <source>
        <dbReference type="Pfam" id="PF01636"/>
    </source>
</evidence>
<dbReference type="Pfam" id="PF01636">
    <property type="entry name" value="APH"/>
    <property type="match status" value="1"/>
</dbReference>
<dbReference type="InterPro" id="IPR011009">
    <property type="entry name" value="Kinase-like_dom_sf"/>
</dbReference>
<dbReference type="CDD" id="cd05154">
    <property type="entry name" value="ACAD10_11_N-like"/>
    <property type="match status" value="1"/>
</dbReference>
<dbReference type="Gene3D" id="3.30.200.20">
    <property type="entry name" value="Phosphorylase Kinase, domain 1"/>
    <property type="match status" value="1"/>
</dbReference>
<keyword evidence="3" id="KW-1185">Reference proteome</keyword>
<evidence type="ECO:0000313" key="2">
    <source>
        <dbReference type="EMBL" id="MDT0259928.1"/>
    </source>
</evidence>
<dbReference type="PANTHER" id="PTHR47829">
    <property type="entry name" value="HYDROLASE, PUTATIVE (AFU_ORTHOLOGUE AFUA_1G12880)-RELATED"/>
    <property type="match status" value="1"/>
</dbReference>